<dbReference type="Proteomes" id="UP000436088">
    <property type="component" value="Unassembled WGS sequence"/>
</dbReference>
<proteinExistence type="predicted"/>
<reference evidence="2" key="1">
    <citation type="submission" date="2019-09" db="EMBL/GenBank/DDBJ databases">
        <title>Draft genome information of white flower Hibiscus syriacus.</title>
        <authorList>
            <person name="Kim Y.-M."/>
        </authorList>
    </citation>
    <scope>NUCLEOTIDE SEQUENCE [LARGE SCALE GENOMIC DNA]</scope>
    <source>
        <strain evidence="2">YM2019G1</strain>
    </source>
</reference>
<evidence type="ECO:0000259" key="1">
    <source>
        <dbReference type="Pfam" id="PF22936"/>
    </source>
</evidence>
<evidence type="ECO:0000313" key="2">
    <source>
        <dbReference type="EMBL" id="KAE8712595.1"/>
    </source>
</evidence>
<dbReference type="PANTHER" id="PTHR11439">
    <property type="entry name" value="GAG-POL-RELATED RETROTRANSPOSON"/>
    <property type="match status" value="1"/>
</dbReference>
<dbReference type="InterPro" id="IPR054722">
    <property type="entry name" value="PolX-like_BBD"/>
</dbReference>
<feature type="domain" description="Retrovirus-related Pol polyprotein from transposon TNT 1-94-like beta-barrel" evidence="1">
    <location>
        <begin position="89"/>
        <end position="112"/>
    </location>
</feature>
<keyword evidence="3" id="KW-1185">Reference proteome</keyword>
<comment type="caution">
    <text evidence="2">The sequence shown here is derived from an EMBL/GenBank/DDBJ whole genome shotgun (WGS) entry which is preliminary data.</text>
</comment>
<dbReference type="EMBL" id="VEPZ02000891">
    <property type="protein sequence ID" value="KAE8712595.1"/>
    <property type="molecule type" value="Genomic_DNA"/>
</dbReference>
<dbReference type="AlphaFoldDB" id="A0A6A3BAM4"/>
<name>A0A6A3BAM4_HIBSY</name>
<dbReference type="Pfam" id="PF22936">
    <property type="entry name" value="Pol_BBD"/>
    <property type="match status" value="1"/>
</dbReference>
<gene>
    <name evidence="2" type="ORF">F3Y22_tig00110241pilonHSYRG00010</name>
</gene>
<accession>A0A6A3BAM4</accession>
<sequence length="281" mass="32517">MENNGEGSVGTARDLEGFATYKSGVDGRGRLGKIVASSDKNHMIIGSRMQGKALQLIAYMSRVIETVDESQRSKGDMLSISTTQLTDVWILDSGCSYHIMPNREWFLTYRLKKSLYWLKQSLRQWYKWFDSYMIKIGYKRCFAKKIIGMEIYRDRDSRKLWLSQRGYLEKMLERFAMSSAKPVSTLLVNHFKLSSEHCPKTDNEAEDMAKVPYSNDVSCLMYAMVCTRSDLAHVVSQVCKYMSKPCKQHWEVVKRIFRYLKGHGIIFGSRRDNPLVVGYVD</sequence>
<evidence type="ECO:0000313" key="3">
    <source>
        <dbReference type="Proteomes" id="UP000436088"/>
    </source>
</evidence>
<protein>
    <recommendedName>
        <fullName evidence="1">Retrovirus-related Pol polyprotein from transposon TNT 1-94-like beta-barrel domain-containing protein</fullName>
    </recommendedName>
</protein>
<organism evidence="2 3">
    <name type="scientific">Hibiscus syriacus</name>
    <name type="common">Rose of Sharon</name>
    <dbReference type="NCBI Taxonomy" id="106335"/>
    <lineage>
        <taxon>Eukaryota</taxon>
        <taxon>Viridiplantae</taxon>
        <taxon>Streptophyta</taxon>
        <taxon>Embryophyta</taxon>
        <taxon>Tracheophyta</taxon>
        <taxon>Spermatophyta</taxon>
        <taxon>Magnoliopsida</taxon>
        <taxon>eudicotyledons</taxon>
        <taxon>Gunneridae</taxon>
        <taxon>Pentapetalae</taxon>
        <taxon>rosids</taxon>
        <taxon>malvids</taxon>
        <taxon>Malvales</taxon>
        <taxon>Malvaceae</taxon>
        <taxon>Malvoideae</taxon>
        <taxon>Hibiscus</taxon>
    </lineage>
</organism>